<dbReference type="Proteomes" id="UP000636479">
    <property type="component" value="Unassembled WGS sequence"/>
</dbReference>
<keyword evidence="1" id="KW-0560">Oxidoreductase</keyword>
<dbReference type="OrthoDB" id="542013at2759"/>
<organism evidence="2 3">
    <name type="scientific">Mycena indigotica</name>
    <dbReference type="NCBI Taxonomy" id="2126181"/>
    <lineage>
        <taxon>Eukaryota</taxon>
        <taxon>Fungi</taxon>
        <taxon>Dikarya</taxon>
        <taxon>Basidiomycota</taxon>
        <taxon>Agaricomycotina</taxon>
        <taxon>Agaricomycetes</taxon>
        <taxon>Agaricomycetidae</taxon>
        <taxon>Agaricales</taxon>
        <taxon>Marasmiineae</taxon>
        <taxon>Mycenaceae</taxon>
        <taxon>Mycena</taxon>
    </lineage>
</organism>
<dbReference type="EMBL" id="JACAZF010000005">
    <property type="protein sequence ID" value="KAF7304037.1"/>
    <property type="molecule type" value="Genomic_DNA"/>
</dbReference>
<dbReference type="PRINTS" id="PR00081">
    <property type="entry name" value="GDHRDH"/>
</dbReference>
<dbReference type="InterPro" id="IPR002347">
    <property type="entry name" value="SDR_fam"/>
</dbReference>
<dbReference type="RefSeq" id="XP_037221009.1">
    <property type="nucleotide sequence ID" value="XM_037363088.1"/>
</dbReference>
<proteinExistence type="predicted"/>
<reference evidence="2" key="1">
    <citation type="submission" date="2020-05" db="EMBL/GenBank/DDBJ databases">
        <title>Mycena genomes resolve the evolution of fungal bioluminescence.</title>
        <authorList>
            <person name="Tsai I.J."/>
        </authorList>
    </citation>
    <scope>NUCLEOTIDE SEQUENCE</scope>
    <source>
        <strain evidence="2">171206Taipei</strain>
    </source>
</reference>
<dbReference type="GO" id="GO:0016491">
    <property type="term" value="F:oxidoreductase activity"/>
    <property type="evidence" value="ECO:0007669"/>
    <property type="project" value="UniProtKB-KW"/>
</dbReference>
<gene>
    <name evidence="2" type="ORF">MIND_00635000</name>
</gene>
<name>A0A8H6W3X9_9AGAR</name>
<keyword evidence="3" id="KW-1185">Reference proteome</keyword>
<dbReference type="InterPro" id="IPR036291">
    <property type="entry name" value="NAD(P)-bd_dom_sf"/>
</dbReference>
<dbReference type="SUPFAM" id="SSF51735">
    <property type="entry name" value="NAD(P)-binding Rossmann-fold domains"/>
    <property type="match status" value="1"/>
</dbReference>
<evidence type="ECO:0000313" key="3">
    <source>
        <dbReference type="Proteomes" id="UP000636479"/>
    </source>
</evidence>
<evidence type="ECO:0000313" key="2">
    <source>
        <dbReference type="EMBL" id="KAF7304037.1"/>
    </source>
</evidence>
<comment type="caution">
    <text evidence="2">The sequence shown here is derived from an EMBL/GenBank/DDBJ whole genome shotgun (WGS) entry which is preliminary data.</text>
</comment>
<dbReference type="PANTHER" id="PTHR43157">
    <property type="entry name" value="PHOSPHATIDYLINOSITOL-GLYCAN BIOSYNTHESIS CLASS F PROTEIN-RELATED"/>
    <property type="match status" value="1"/>
</dbReference>
<sequence length="361" mass="38728">MKVGLAGWWQTQSTPAIPRATLNAAADLGGKTVLVLGANAGLGLEAAANFARLVPAPGRIILACRSAERGEKALAHVKTTTGYEGKLEVWQVDLCELASVVRFADRFDADGGRLDVLVANAAIMPQVYHATKDGFEESLQVAAIATPHVILRLLPAMLRTAAEHKTLPRIVVVSSDGHYWAQIDERVWDAPGPDAGILRTLGSAAYCAQKGAIFARYSITKLLNVFFMRALAARLPADPGSGPVPRVVVNAVHPGMCITDIFAKFPLPVRALIRGAQRLVAYTADEGARFLVWAAVGDAAALRGQYIGGGRPQESSDFVLSERGQRAQESLWAEVLDILGDVDPKVLSIVREYLEEPKQHA</sequence>
<protein>
    <submittedName>
        <fullName evidence="2">Retinol dehydrogenase 12</fullName>
    </submittedName>
</protein>
<evidence type="ECO:0000256" key="1">
    <source>
        <dbReference type="ARBA" id="ARBA00023002"/>
    </source>
</evidence>
<dbReference type="Gene3D" id="3.40.50.720">
    <property type="entry name" value="NAD(P)-binding Rossmann-like Domain"/>
    <property type="match status" value="1"/>
</dbReference>
<dbReference type="PANTHER" id="PTHR43157:SF31">
    <property type="entry name" value="PHOSPHATIDYLINOSITOL-GLYCAN BIOSYNTHESIS CLASS F PROTEIN"/>
    <property type="match status" value="1"/>
</dbReference>
<dbReference type="GeneID" id="59345604"/>
<accession>A0A8H6W3X9</accession>
<dbReference type="Pfam" id="PF00106">
    <property type="entry name" value="adh_short"/>
    <property type="match status" value="1"/>
</dbReference>
<dbReference type="AlphaFoldDB" id="A0A8H6W3X9"/>